<protein>
    <submittedName>
        <fullName evidence="1">Uncharacterized protein</fullName>
    </submittedName>
</protein>
<dbReference type="Proteomes" id="UP000037035">
    <property type="component" value="Unassembled WGS sequence"/>
</dbReference>
<dbReference type="OrthoDB" id="2505113at2759"/>
<name>A0A0L6UED6_9BASI</name>
<dbReference type="AlphaFoldDB" id="A0A0L6UED6"/>
<evidence type="ECO:0000313" key="2">
    <source>
        <dbReference type="Proteomes" id="UP000037035"/>
    </source>
</evidence>
<comment type="caution">
    <text evidence="1">The sequence shown here is derived from an EMBL/GenBank/DDBJ whole genome shotgun (WGS) entry which is preliminary data.</text>
</comment>
<organism evidence="1 2">
    <name type="scientific">Puccinia sorghi</name>
    <dbReference type="NCBI Taxonomy" id="27349"/>
    <lineage>
        <taxon>Eukaryota</taxon>
        <taxon>Fungi</taxon>
        <taxon>Dikarya</taxon>
        <taxon>Basidiomycota</taxon>
        <taxon>Pucciniomycotina</taxon>
        <taxon>Pucciniomycetes</taxon>
        <taxon>Pucciniales</taxon>
        <taxon>Pucciniaceae</taxon>
        <taxon>Puccinia</taxon>
    </lineage>
</organism>
<dbReference type="VEuPathDB" id="FungiDB:VP01_6834g1"/>
<gene>
    <name evidence="1" type="ORF">VP01_6834g1</name>
</gene>
<proteinExistence type="predicted"/>
<keyword evidence="2" id="KW-1185">Reference proteome</keyword>
<accession>A0A0L6UED6</accession>
<sequence length="75" mass="8873">MARNLGYKITKDQLEWLDNKYKHRCDKVHQACIALEKTAQTNARDDFYDWLDNASPFQDISKISWLKHCEGKEAK</sequence>
<dbReference type="EMBL" id="LAVV01012199">
    <property type="protein sequence ID" value="KNZ46918.1"/>
    <property type="molecule type" value="Genomic_DNA"/>
</dbReference>
<evidence type="ECO:0000313" key="1">
    <source>
        <dbReference type="EMBL" id="KNZ46918.1"/>
    </source>
</evidence>
<reference evidence="1 2" key="1">
    <citation type="submission" date="2015-08" db="EMBL/GenBank/DDBJ databases">
        <title>Next Generation Sequencing and Analysis of the Genome of Puccinia sorghi L Schw, the Causal Agent of Maize Common Rust.</title>
        <authorList>
            <person name="Rochi L."/>
            <person name="Burguener G."/>
            <person name="Darino M."/>
            <person name="Turjanski A."/>
            <person name="Kreff E."/>
            <person name="Dieguez M.J."/>
            <person name="Sacco F."/>
        </authorList>
    </citation>
    <scope>NUCLEOTIDE SEQUENCE [LARGE SCALE GENOMIC DNA]</scope>
    <source>
        <strain evidence="1 2">RO10H11247</strain>
    </source>
</reference>